<feature type="non-terminal residue" evidence="1">
    <location>
        <position position="1"/>
    </location>
</feature>
<name>X0YK80_9ZZZZ</name>
<evidence type="ECO:0000313" key="1">
    <source>
        <dbReference type="EMBL" id="GAG37201.1"/>
    </source>
</evidence>
<sequence length="247" mass="27210">RKSWFPTKEFKKEELPVGIVERKEEKITAAREKIEKELNQIIPLIDFTNAHLRDLITSLSGMSGVNIILDESVFPVAGAPEDAVLEGDVTAEELLEDADAAELAELEALLSDEIGETDSSGVIAPSIESELDDTITISLRNIPLREALKYIVKAKGLKYRVDDYAVVISTPENLTDEEMETRYYHLKSGIGAFTAFVKKDADREAGETSVLGGDVSTETISIKDVLEQSGVPWPEGSKIFLHERTST</sequence>
<organism evidence="1">
    <name type="scientific">marine sediment metagenome</name>
    <dbReference type="NCBI Taxonomy" id="412755"/>
    <lineage>
        <taxon>unclassified sequences</taxon>
        <taxon>metagenomes</taxon>
        <taxon>ecological metagenomes</taxon>
    </lineage>
</organism>
<proteinExistence type="predicted"/>
<gene>
    <name evidence="1" type="ORF">S01H1_69091</name>
</gene>
<protein>
    <recommendedName>
        <fullName evidence="2">Secretin/TonB short N-terminal domain-containing protein</fullName>
    </recommendedName>
</protein>
<dbReference type="EMBL" id="BARS01045845">
    <property type="protein sequence ID" value="GAG37201.1"/>
    <property type="molecule type" value="Genomic_DNA"/>
</dbReference>
<accession>X0YK80</accession>
<feature type="non-terminal residue" evidence="1">
    <location>
        <position position="247"/>
    </location>
</feature>
<evidence type="ECO:0008006" key="2">
    <source>
        <dbReference type="Google" id="ProtNLM"/>
    </source>
</evidence>
<comment type="caution">
    <text evidence="1">The sequence shown here is derived from an EMBL/GenBank/DDBJ whole genome shotgun (WGS) entry which is preliminary data.</text>
</comment>
<dbReference type="Gene3D" id="3.30.1370.130">
    <property type="match status" value="1"/>
</dbReference>
<dbReference type="AlphaFoldDB" id="X0YK80"/>
<reference evidence="1" key="1">
    <citation type="journal article" date="2014" name="Front. Microbiol.">
        <title>High frequency of phylogenetically diverse reductive dehalogenase-homologous genes in deep subseafloor sedimentary metagenomes.</title>
        <authorList>
            <person name="Kawai M."/>
            <person name="Futagami T."/>
            <person name="Toyoda A."/>
            <person name="Takaki Y."/>
            <person name="Nishi S."/>
            <person name="Hori S."/>
            <person name="Arai W."/>
            <person name="Tsubouchi T."/>
            <person name="Morono Y."/>
            <person name="Uchiyama I."/>
            <person name="Ito T."/>
            <person name="Fujiyama A."/>
            <person name="Inagaki F."/>
            <person name="Takami H."/>
        </authorList>
    </citation>
    <scope>NUCLEOTIDE SEQUENCE</scope>
    <source>
        <strain evidence="1">Expedition CK06-06</strain>
    </source>
</reference>